<accession>A0AAN9SZ79</accession>
<reference evidence="8 9" key="1">
    <citation type="submission" date="2024-01" db="EMBL/GenBank/DDBJ databases">
        <title>The genomes of 5 underutilized Papilionoideae crops provide insights into root nodulation and disease resistanc.</title>
        <authorList>
            <person name="Jiang F."/>
        </authorList>
    </citation>
    <scope>NUCLEOTIDE SEQUENCE [LARGE SCALE GENOMIC DNA]</scope>
    <source>
        <strain evidence="8">DUOXIRENSHENG_FW03</strain>
        <tissue evidence="8">Leaves</tissue>
    </source>
</reference>
<dbReference type="InterPro" id="IPR026992">
    <property type="entry name" value="DIOX_N"/>
</dbReference>
<evidence type="ECO:0000256" key="2">
    <source>
        <dbReference type="ARBA" id="ARBA00022723"/>
    </source>
</evidence>
<evidence type="ECO:0000256" key="6">
    <source>
        <dbReference type="RuleBase" id="RU003682"/>
    </source>
</evidence>
<dbReference type="AlphaFoldDB" id="A0AAN9SZ79"/>
<dbReference type="Pfam" id="PF03171">
    <property type="entry name" value="2OG-FeII_Oxy"/>
    <property type="match status" value="1"/>
</dbReference>
<dbReference type="SUPFAM" id="SSF51197">
    <property type="entry name" value="Clavaminate synthase-like"/>
    <property type="match status" value="1"/>
</dbReference>
<dbReference type="InterPro" id="IPR050295">
    <property type="entry name" value="Plant_2OG-oxidoreductases"/>
</dbReference>
<evidence type="ECO:0000256" key="5">
    <source>
        <dbReference type="ARBA" id="ARBA00023004"/>
    </source>
</evidence>
<dbReference type="InterPro" id="IPR005123">
    <property type="entry name" value="Oxoglu/Fe-dep_dioxygenase_dom"/>
</dbReference>
<protein>
    <recommendedName>
        <fullName evidence="7">Fe2OG dioxygenase domain-containing protein</fullName>
    </recommendedName>
</protein>
<evidence type="ECO:0000313" key="9">
    <source>
        <dbReference type="Proteomes" id="UP001386955"/>
    </source>
</evidence>
<name>A0AAN9SZ79_PSOTE</name>
<gene>
    <name evidence="8" type="ORF">VNO78_09431</name>
</gene>
<evidence type="ECO:0000256" key="3">
    <source>
        <dbReference type="ARBA" id="ARBA00022896"/>
    </source>
</evidence>
<evidence type="ECO:0000256" key="1">
    <source>
        <dbReference type="ARBA" id="ARBA00008056"/>
    </source>
</evidence>
<dbReference type="GO" id="GO:0031418">
    <property type="term" value="F:L-ascorbic acid binding"/>
    <property type="evidence" value="ECO:0007669"/>
    <property type="project" value="UniProtKB-KW"/>
</dbReference>
<keyword evidence="9" id="KW-1185">Reference proteome</keyword>
<dbReference type="Gene3D" id="2.60.120.330">
    <property type="entry name" value="B-lactam Antibiotic, Isopenicillin N Synthase, Chain"/>
    <property type="match status" value="1"/>
</dbReference>
<feature type="domain" description="Fe2OG dioxygenase" evidence="7">
    <location>
        <begin position="237"/>
        <end position="337"/>
    </location>
</feature>
<dbReference type="GO" id="GO:0046872">
    <property type="term" value="F:metal ion binding"/>
    <property type="evidence" value="ECO:0007669"/>
    <property type="project" value="UniProtKB-KW"/>
</dbReference>
<dbReference type="Pfam" id="PF14226">
    <property type="entry name" value="DIOX_N"/>
    <property type="match status" value="1"/>
</dbReference>
<organism evidence="8 9">
    <name type="scientific">Psophocarpus tetragonolobus</name>
    <name type="common">Winged bean</name>
    <name type="synonym">Dolichos tetragonolobus</name>
    <dbReference type="NCBI Taxonomy" id="3891"/>
    <lineage>
        <taxon>Eukaryota</taxon>
        <taxon>Viridiplantae</taxon>
        <taxon>Streptophyta</taxon>
        <taxon>Embryophyta</taxon>
        <taxon>Tracheophyta</taxon>
        <taxon>Spermatophyta</taxon>
        <taxon>Magnoliopsida</taxon>
        <taxon>eudicotyledons</taxon>
        <taxon>Gunneridae</taxon>
        <taxon>Pentapetalae</taxon>
        <taxon>rosids</taxon>
        <taxon>fabids</taxon>
        <taxon>Fabales</taxon>
        <taxon>Fabaceae</taxon>
        <taxon>Papilionoideae</taxon>
        <taxon>50 kb inversion clade</taxon>
        <taxon>NPAAA clade</taxon>
        <taxon>indigoferoid/millettioid clade</taxon>
        <taxon>Phaseoleae</taxon>
        <taxon>Psophocarpus</taxon>
    </lineage>
</organism>
<sequence>MNFLFSHVFDKSSKSILLSLFVNVPLQSKSIELSCYLLRMALQGTSLLVPSVQELAKQPIIEVPERYVHPNQDPPILCNTTFPQVPVIDLHKLLCEDATEIKNLDCACKEWGFFQLINHGVDPSVVESMKIGVLQFFNLPIEEKQRFWQTAEDMQGFGQLFVVSEEQKLEWADMFYVNTFPLHSRNPRLIPNIPQPFRDNLEKYCLELKKLCLRIIGLMTKALEIKTNELLDFFEDPHQGMRMNYYPPSPQPERVSGINPHSDAGGLTILLQVNEVEGLQIRNGGKWIPVKPLSNAFVINVGDMLELLTNGTYRSIEHRGIVNSEKERISIATFHRPQMDRVISPVPSLVTPERPELFKTIRVADYFNGFLKQELQGKSHMDVIRIQNEIGK</sequence>
<dbReference type="FunFam" id="2.60.120.330:FF:000001">
    <property type="entry name" value="Protein SRG1"/>
    <property type="match status" value="1"/>
</dbReference>
<keyword evidence="4 6" id="KW-0560">Oxidoreductase</keyword>
<dbReference type="InterPro" id="IPR044861">
    <property type="entry name" value="IPNS-like_FE2OG_OXY"/>
</dbReference>
<proteinExistence type="inferred from homology"/>
<dbReference type="Proteomes" id="UP001386955">
    <property type="component" value="Unassembled WGS sequence"/>
</dbReference>
<dbReference type="GO" id="GO:0016491">
    <property type="term" value="F:oxidoreductase activity"/>
    <property type="evidence" value="ECO:0007669"/>
    <property type="project" value="UniProtKB-KW"/>
</dbReference>
<dbReference type="PROSITE" id="PS51471">
    <property type="entry name" value="FE2OG_OXY"/>
    <property type="match status" value="1"/>
</dbReference>
<dbReference type="PANTHER" id="PTHR47991">
    <property type="entry name" value="OXOGLUTARATE/IRON-DEPENDENT DIOXYGENASE"/>
    <property type="match status" value="1"/>
</dbReference>
<comment type="similarity">
    <text evidence="1 6">Belongs to the iron/ascorbate-dependent oxidoreductase family.</text>
</comment>
<dbReference type="InterPro" id="IPR027443">
    <property type="entry name" value="IPNS-like_sf"/>
</dbReference>
<keyword evidence="5 6" id="KW-0408">Iron</keyword>
<comment type="caution">
    <text evidence="8">The sequence shown here is derived from an EMBL/GenBank/DDBJ whole genome shotgun (WGS) entry which is preliminary data.</text>
</comment>
<evidence type="ECO:0000259" key="7">
    <source>
        <dbReference type="PROSITE" id="PS51471"/>
    </source>
</evidence>
<evidence type="ECO:0000256" key="4">
    <source>
        <dbReference type="ARBA" id="ARBA00023002"/>
    </source>
</evidence>
<evidence type="ECO:0000313" key="8">
    <source>
        <dbReference type="EMBL" id="KAK7407480.1"/>
    </source>
</evidence>
<keyword evidence="3" id="KW-0847">Vitamin C</keyword>
<keyword evidence="2 6" id="KW-0479">Metal-binding</keyword>
<dbReference type="EMBL" id="JAYMYS010000002">
    <property type="protein sequence ID" value="KAK7407480.1"/>
    <property type="molecule type" value="Genomic_DNA"/>
</dbReference>